<proteinExistence type="predicted"/>
<dbReference type="EMBL" id="PETL01000270">
    <property type="protein sequence ID" value="PIV63778.1"/>
    <property type="molecule type" value="Genomic_DNA"/>
</dbReference>
<comment type="caution">
    <text evidence="1">The sequence shown here is derived from an EMBL/GenBank/DDBJ whole genome shotgun (WGS) entry which is preliminary data.</text>
</comment>
<evidence type="ECO:0000313" key="1">
    <source>
        <dbReference type="EMBL" id="PIV63778.1"/>
    </source>
</evidence>
<evidence type="ECO:0008006" key="3">
    <source>
        <dbReference type="Google" id="ProtNLM"/>
    </source>
</evidence>
<dbReference type="Gene3D" id="1.10.3210.10">
    <property type="entry name" value="Hypothetical protein af1432"/>
    <property type="match status" value="1"/>
</dbReference>
<dbReference type="Proteomes" id="UP000228886">
    <property type="component" value="Unassembled WGS sequence"/>
</dbReference>
<evidence type="ECO:0000313" key="2">
    <source>
        <dbReference type="Proteomes" id="UP000228886"/>
    </source>
</evidence>
<dbReference type="SUPFAM" id="SSF109604">
    <property type="entry name" value="HD-domain/PDEase-like"/>
    <property type="match status" value="1"/>
</dbReference>
<gene>
    <name evidence="1" type="ORF">COS11_05675</name>
</gene>
<sequence>MRGAQISKLVSTENSQAVLDEVKTIVFMVFPKFDLGPVNRVFRDVVKLFRGEYPGYQKCNTVYHDLKHATDTMLAMIKLIHGAILRGETLCPKNVTLGLITSLLHDIGYIQTLDDESGTGAKYTLVHTRRSIKFIDKYFAEKNFSREDFKNCRDILYCTNLNTRINEIRFKSGEIELLGKMLGTADLLGQMADRTYLEKLLFLFYEFREGNVADYTSELDLLKKTLGFYDMVKKRLAGELGSVNKYMIYHFKKRWNINRDLYKEAIEKNRNYLKYVLANHEREYRDYFRRGNYVKKLYEKGL</sequence>
<reference evidence="2" key="1">
    <citation type="submission" date="2017-09" db="EMBL/GenBank/DDBJ databases">
        <title>Depth-based differentiation of microbial function through sediment-hosted aquifers and enrichment of novel symbionts in the deep terrestrial subsurface.</title>
        <authorList>
            <person name="Probst A.J."/>
            <person name="Ladd B."/>
            <person name="Jarett J.K."/>
            <person name="Geller-Mcgrath D.E."/>
            <person name="Sieber C.M.K."/>
            <person name="Emerson J.B."/>
            <person name="Anantharaman K."/>
            <person name="Thomas B.C."/>
            <person name="Malmstrom R."/>
            <person name="Stieglmeier M."/>
            <person name="Klingl A."/>
            <person name="Woyke T."/>
            <person name="Ryan C.M."/>
            <person name="Banfield J.F."/>
        </authorList>
    </citation>
    <scope>NUCLEOTIDE SEQUENCE [LARGE SCALE GENOMIC DNA]</scope>
</reference>
<dbReference type="AlphaFoldDB" id="A0A2M7E7V9"/>
<protein>
    <recommendedName>
        <fullName evidence="3">HD/PDEase domain-containing protein</fullName>
    </recommendedName>
</protein>
<name>A0A2M7E7V9_9BACT</name>
<accession>A0A2M7E7V9</accession>
<organism evidence="1 2">
    <name type="scientific">bacterium (Candidatus Ratteibacteria) CG01_land_8_20_14_3_00_40_19</name>
    <dbReference type="NCBI Taxonomy" id="2014290"/>
    <lineage>
        <taxon>Bacteria</taxon>
        <taxon>Candidatus Ratteibacteria</taxon>
    </lineage>
</organism>